<evidence type="ECO:0000256" key="3">
    <source>
        <dbReference type="ARBA" id="ARBA00021717"/>
    </source>
</evidence>
<proteinExistence type="inferred from homology"/>
<keyword evidence="5 10" id="KW-0812">Transmembrane</keyword>
<organism evidence="11 12">
    <name type="scientific">Lawsonia intracellularis (strain PHE/MN1-00)</name>
    <dbReference type="NCBI Taxonomy" id="363253"/>
    <lineage>
        <taxon>Bacteria</taxon>
        <taxon>Pseudomonadati</taxon>
        <taxon>Thermodesulfobacteriota</taxon>
        <taxon>Desulfovibrionia</taxon>
        <taxon>Desulfovibrionales</taxon>
        <taxon>Desulfovibrionaceae</taxon>
        <taxon>Lawsonia</taxon>
    </lineage>
</organism>
<accession>Q1MQZ1</accession>
<dbReference type="PANTHER" id="PTHR30065:SF1">
    <property type="entry name" value="SURFACE PRESENTATION OF ANTIGENS PROTEIN SPAR"/>
    <property type="match status" value="1"/>
</dbReference>
<comment type="subcellular location">
    <subcellularLocation>
        <location evidence="10">Cell membrane</location>
        <topology evidence="10">Multi-pass membrane protein</topology>
    </subcellularLocation>
    <subcellularLocation>
        <location evidence="10">Bacterial flagellum basal body</location>
    </subcellularLocation>
</comment>
<keyword evidence="11" id="KW-0966">Cell projection</keyword>
<dbReference type="GO" id="GO:0044780">
    <property type="term" value="P:bacterial-type flagellum assembly"/>
    <property type="evidence" value="ECO:0007669"/>
    <property type="project" value="UniProtKB-UniRule"/>
</dbReference>
<dbReference type="KEGG" id="lip:LI0532"/>
<evidence type="ECO:0000256" key="10">
    <source>
        <dbReference type="RuleBase" id="RU362071"/>
    </source>
</evidence>
<keyword evidence="6 10" id="KW-1133">Transmembrane helix</keyword>
<dbReference type="GO" id="GO:0005886">
    <property type="term" value="C:plasma membrane"/>
    <property type="evidence" value="ECO:0007669"/>
    <property type="project" value="UniProtKB-SubCell"/>
</dbReference>
<reference evidence="11 12" key="1">
    <citation type="submission" date="2005-11" db="EMBL/GenBank/DDBJ databases">
        <title>The complete genome sequence of Lawsonia intracellularis: the causative agent of proliferative enteropathy.</title>
        <authorList>
            <person name="Kaur K."/>
            <person name="Zhang Q."/>
            <person name="Beckler D."/>
            <person name="Munir S."/>
            <person name="Li L."/>
            <person name="Kinsley K."/>
            <person name="Herron L."/>
            <person name="Peterson A."/>
            <person name="May B."/>
            <person name="Singh S."/>
            <person name="Gebhart C."/>
            <person name="Kapur V."/>
        </authorList>
    </citation>
    <scope>NUCLEOTIDE SEQUENCE [LARGE SCALE GENOMIC DNA]</scope>
    <source>
        <strain evidence="11 12">PHE/MN1-00</strain>
    </source>
</reference>
<feature type="transmembrane region" description="Helical" evidence="10">
    <location>
        <begin position="216"/>
        <end position="236"/>
    </location>
</feature>
<dbReference type="PANTHER" id="PTHR30065">
    <property type="entry name" value="FLAGELLAR BIOSYNTHETIC PROTEIN FLIR"/>
    <property type="match status" value="1"/>
</dbReference>
<dbReference type="GO" id="GO:0006605">
    <property type="term" value="P:protein targeting"/>
    <property type="evidence" value="ECO:0007669"/>
    <property type="project" value="UniProtKB-UniRule"/>
</dbReference>
<evidence type="ECO:0000256" key="2">
    <source>
        <dbReference type="ARBA" id="ARBA00009772"/>
    </source>
</evidence>
<dbReference type="EMBL" id="AM180252">
    <property type="protein sequence ID" value="CAJ54586.1"/>
    <property type="molecule type" value="Genomic_DNA"/>
</dbReference>
<dbReference type="Pfam" id="PF01311">
    <property type="entry name" value="Bac_export_1"/>
    <property type="match status" value="1"/>
</dbReference>
<name>Q1MQZ1_LAWIP</name>
<evidence type="ECO:0000256" key="8">
    <source>
        <dbReference type="ARBA" id="ARBA00023143"/>
    </source>
</evidence>
<sequence>MNLFNFDPSMFLSFLLTFLRISVVLFMLPFFSIDGFPNMLKASIALILTIVLWGRLSLSGTQMPAHPFDLVLLIISEVFLGIVLGLAVNFFFAGIQAGGEILATQMGFTMITLADPLTGNTTGFIAHFLYMVATLVFLALNGHLFLIKAFTYTFKMVPAGGLVVREILLSELLNMAGMIFVFALHVAAPVMSALFLVEISLGLMARAAPQIHIMEVGFPVKIGVGFFFIGLLFTILSKETYRFIAGLEGLFFNLLTVMGSGK</sequence>
<feature type="transmembrane region" description="Helical" evidence="10">
    <location>
        <begin position="39"/>
        <end position="58"/>
    </location>
</feature>
<dbReference type="NCBIfam" id="TIGR01400">
    <property type="entry name" value="fliR"/>
    <property type="match status" value="1"/>
</dbReference>
<dbReference type="GO" id="GO:0009425">
    <property type="term" value="C:bacterial-type flagellum basal body"/>
    <property type="evidence" value="ECO:0007669"/>
    <property type="project" value="UniProtKB-SubCell"/>
</dbReference>
<feature type="transmembrane region" description="Helical" evidence="10">
    <location>
        <begin position="12"/>
        <end position="33"/>
    </location>
</feature>
<dbReference type="Proteomes" id="UP000002430">
    <property type="component" value="Chromosome"/>
</dbReference>
<evidence type="ECO:0000256" key="4">
    <source>
        <dbReference type="ARBA" id="ARBA00022475"/>
    </source>
</evidence>
<keyword evidence="12" id="KW-1185">Reference proteome</keyword>
<dbReference type="RefSeq" id="WP_011526615.1">
    <property type="nucleotide sequence ID" value="NC_008011.1"/>
</dbReference>
<keyword evidence="7 10" id="KW-0472">Membrane</keyword>
<dbReference type="STRING" id="363253.LI0532"/>
<evidence type="ECO:0000256" key="1">
    <source>
        <dbReference type="ARBA" id="ARBA00002578"/>
    </source>
</evidence>
<dbReference type="AlphaFoldDB" id="Q1MQZ1"/>
<comment type="function">
    <text evidence="1 10">Role in flagellar biosynthesis.</text>
</comment>
<evidence type="ECO:0000256" key="5">
    <source>
        <dbReference type="ARBA" id="ARBA00022692"/>
    </source>
</evidence>
<feature type="transmembrane region" description="Helical" evidence="10">
    <location>
        <begin position="124"/>
        <end position="146"/>
    </location>
</feature>
<dbReference type="HOGENOM" id="CLU_063626_4_0_7"/>
<evidence type="ECO:0000313" key="11">
    <source>
        <dbReference type="EMBL" id="CAJ54586.1"/>
    </source>
</evidence>
<dbReference type="InterPro" id="IPR002010">
    <property type="entry name" value="T3SS_IM_R"/>
</dbReference>
<dbReference type="OrthoDB" id="9797790at2"/>
<comment type="similarity">
    <text evidence="2 10">Belongs to the FliR/MopE/SpaR family.</text>
</comment>
<feature type="transmembrane region" description="Helical" evidence="10">
    <location>
        <begin position="172"/>
        <end position="196"/>
    </location>
</feature>
<evidence type="ECO:0000256" key="9">
    <source>
        <dbReference type="NCBIfam" id="TIGR01400"/>
    </source>
</evidence>
<evidence type="ECO:0000256" key="7">
    <source>
        <dbReference type="ARBA" id="ARBA00023136"/>
    </source>
</evidence>
<keyword evidence="4 10" id="KW-1003">Cell membrane</keyword>
<dbReference type="InterPro" id="IPR006303">
    <property type="entry name" value="FliR"/>
</dbReference>
<evidence type="ECO:0000256" key="6">
    <source>
        <dbReference type="ARBA" id="ARBA00022989"/>
    </source>
</evidence>
<keyword evidence="8 10" id="KW-0975">Bacterial flagellum</keyword>
<protein>
    <recommendedName>
        <fullName evidence="3 9">Flagellar biosynthetic protein FliR</fullName>
    </recommendedName>
</protein>
<gene>
    <name evidence="11" type="primary">fliR</name>
    <name evidence="11" type="ordered locus">LI0532</name>
</gene>
<dbReference type="PRINTS" id="PR00953">
    <property type="entry name" value="TYPE3IMRPROT"/>
</dbReference>
<dbReference type="eggNOG" id="COG1684">
    <property type="taxonomic scope" value="Bacteria"/>
</dbReference>
<evidence type="ECO:0000313" key="12">
    <source>
        <dbReference type="Proteomes" id="UP000002430"/>
    </source>
</evidence>
<feature type="transmembrane region" description="Helical" evidence="10">
    <location>
        <begin position="70"/>
        <end position="92"/>
    </location>
</feature>
<keyword evidence="11" id="KW-0282">Flagellum</keyword>
<keyword evidence="11" id="KW-0969">Cilium</keyword>